<keyword evidence="3 7" id="KW-0227">DNA damage</keyword>
<dbReference type="STRING" id="1232681.ADIS_4470"/>
<evidence type="ECO:0000256" key="7">
    <source>
        <dbReference type="HAMAP-Rule" id="MF_00201"/>
    </source>
</evidence>
<dbReference type="AlphaFoldDB" id="R7ZLK6"/>
<dbReference type="RefSeq" id="WP_010856583.1">
    <property type="nucleotide sequence ID" value="NZ_AQHR01000112.1"/>
</dbReference>
<dbReference type="InterPro" id="IPR022572">
    <property type="entry name" value="DNA_rep/recomb_RecO_N"/>
</dbReference>
<dbReference type="Proteomes" id="UP000013909">
    <property type="component" value="Unassembled WGS sequence"/>
</dbReference>
<evidence type="ECO:0000256" key="1">
    <source>
        <dbReference type="ARBA" id="ARBA00007452"/>
    </source>
</evidence>
<evidence type="ECO:0000256" key="3">
    <source>
        <dbReference type="ARBA" id="ARBA00022763"/>
    </source>
</evidence>
<dbReference type="SUPFAM" id="SSF50249">
    <property type="entry name" value="Nucleic acid-binding proteins"/>
    <property type="match status" value="1"/>
</dbReference>
<comment type="function">
    <text evidence="7">Involved in DNA repair and RecF pathway recombination.</text>
</comment>
<dbReference type="Gene3D" id="2.40.50.140">
    <property type="entry name" value="Nucleic acid-binding proteins"/>
    <property type="match status" value="1"/>
</dbReference>
<dbReference type="PATRIC" id="fig|1288963.3.peg.4459"/>
<organism evidence="9 10">
    <name type="scientific">Lunatimonas lonarensis</name>
    <dbReference type="NCBI Taxonomy" id="1232681"/>
    <lineage>
        <taxon>Bacteria</taxon>
        <taxon>Pseudomonadati</taxon>
        <taxon>Bacteroidota</taxon>
        <taxon>Cytophagia</taxon>
        <taxon>Cytophagales</taxon>
        <taxon>Cyclobacteriaceae</taxon>
    </lineage>
</organism>
<dbReference type="HAMAP" id="MF_00201">
    <property type="entry name" value="RecO"/>
    <property type="match status" value="1"/>
</dbReference>
<evidence type="ECO:0000256" key="2">
    <source>
        <dbReference type="ARBA" id="ARBA00021310"/>
    </source>
</evidence>
<dbReference type="SUPFAM" id="SSF57863">
    <property type="entry name" value="ArfGap/RecO-like zinc finger"/>
    <property type="match status" value="1"/>
</dbReference>
<sequence length="227" mass="26536">MLKKTKGIVIGYVKYRETSIIVHVFTREMGMKSYIVNGARSAKATQKMALYQPLTLLELVVYDKENRNIHRISEAQLEMAFTRIPFDFHRTTTALFVVEALRRSIPEHYQNDQLFDFLHRSIRLLDHEKAHLALFPLRFLIEMTEYLGFKPEHASEFYEQLPINKSSAGHVHKHELLAALLKNGEQVVKPFPSAVKRELMDDLLVFYRLHLENFGEIKSLPVLRNLM</sequence>
<feature type="domain" description="DNA replication/recombination mediator RecO N-terminal" evidence="8">
    <location>
        <begin position="1"/>
        <end position="77"/>
    </location>
</feature>
<dbReference type="GO" id="GO:0006302">
    <property type="term" value="P:double-strand break repair"/>
    <property type="evidence" value="ECO:0007669"/>
    <property type="project" value="TreeGrafter"/>
</dbReference>
<proteinExistence type="inferred from homology"/>
<keyword evidence="4 7" id="KW-0233">DNA recombination</keyword>
<dbReference type="InterPro" id="IPR012340">
    <property type="entry name" value="NA-bd_OB-fold"/>
</dbReference>
<keyword evidence="5 7" id="KW-0234">DNA repair</keyword>
<dbReference type="GO" id="GO:0043590">
    <property type="term" value="C:bacterial nucleoid"/>
    <property type="evidence" value="ECO:0007669"/>
    <property type="project" value="TreeGrafter"/>
</dbReference>
<name>R7ZLK6_9BACT</name>
<dbReference type="Pfam" id="PF02565">
    <property type="entry name" value="RecO_C"/>
    <property type="match status" value="1"/>
</dbReference>
<dbReference type="NCBIfam" id="TIGR00613">
    <property type="entry name" value="reco"/>
    <property type="match status" value="1"/>
</dbReference>
<evidence type="ECO:0000313" key="10">
    <source>
        <dbReference type="Proteomes" id="UP000013909"/>
    </source>
</evidence>
<dbReference type="PANTHER" id="PTHR33991:SF1">
    <property type="entry name" value="DNA REPAIR PROTEIN RECO"/>
    <property type="match status" value="1"/>
</dbReference>
<dbReference type="InterPro" id="IPR037278">
    <property type="entry name" value="ARFGAP/RecO"/>
</dbReference>
<dbReference type="PANTHER" id="PTHR33991">
    <property type="entry name" value="DNA REPAIR PROTEIN RECO"/>
    <property type="match status" value="1"/>
</dbReference>
<dbReference type="Pfam" id="PF11967">
    <property type="entry name" value="RecO_N"/>
    <property type="match status" value="1"/>
</dbReference>
<evidence type="ECO:0000259" key="8">
    <source>
        <dbReference type="Pfam" id="PF11967"/>
    </source>
</evidence>
<dbReference type="EMBL" id="AQHR01000112">
    <property type="protein sequence ID" value="EON74981.1"/>
    <property type="molecule type" value="Genomic_DNA"/>
</dbReference>
<evidence type="ECO:0000256" key="4">
    <source>
        <dbReference type="ARBA" id="ARBA00023172"/>
    </source>
</evidence>
<comment type="caution">
    <text evidence="9">The sequence shown here is derived from an EMBL/GenBank/DDBJ whole genome shotgun (WGS) entry which is preliminary data.</text>
</comment>
<dbReference type="InterPro" id="IPR042242">
    <property type="entry name" value="RecO_C"/>
</dbReference>
<evidence type="ECO:0000256" key="6">
    <source>
        <dbReference type="ARBA" id="ARBA00033409"/>
    </source>
</evidence>
<dbReference type="OrthoDB" id="9789152at2"/>
<dbReference type="InterPro" id="IPR003717">
    <property type="entry name" value="RecO"/>
</dbReference>
<comment type="similarity">
    <text evidence="1 7">Belongs to the RecO family.</text>
</comment>
<keyword evidence="10" id="KW-1185">Reference proteome</keyword>
<accession>R7ZLK6</accession>
<gene>
    <name evidence="7" type="primary">recO</name>
    <name evidence="9" type="ORF">ADIS_4470</name>
</gene>
<reference evidence="9 10" key="1">
    <citation type="submission" date="2013-02" db="EMBL/GenBank/DDBJ databases">
        <title>A novel strain isolated from Lonar lake, Maharashtra, India.</title>
        <authorList>
            <person name="Singh A."/>
        </authorList>
    </citation>
    <scope>NUCLEOTIDE SEQUENCE [LARGE SCALE GENOMIC DNA]</scope>
    <source>
        <strain evidence="9 10">AK24</strain>
    </source>
</reference>
<dbReference type="Gene3D" id="1.20.1440.120">
    <property type="entry name" value="Recombination protein O, C-terminal domain"/>
    <property type="match status" value="1"/>
</dbReference>
<evidence type="ECO:0000256" key="5">
    <source>
        <dbReference type="ARBA" id="ARBA00023204"/>
    </source>
</evidence>
<protein>
    <recommendedName>
        <fullName evidence="2 7">DNA repair protein RecO</fullName>
    </recommendedName>
    <alternativeName>
        <fullName evidence="6 7">Recombination protein O</fullName>
    </alternativeName>
</protein>
<evidence type="ECO:0000313" key="9">
    <source>
        <dbReference type="EMBL" id="EON74981.1"/>
    </source>
</evidence>
<dbReference type="GO" id="GO:0006310">
    <property type="term" value="P:DNA recombination"/>
    <property type="evidence" value="ECO:0007669"/>
    <property type="project" value="UniProtKB-UniRule"/>
</dbReference>